<protein>
    <recommendedName>
        <fullName evidence="20">Acyl-coenzyme A thioesterase THEM4</fullName>
        <ecNumber evidence="19">3.1.2.2</ecNumber>
    </recommendedName>
    <alternativeName>
        <fullName evidence="21">Thioesterase superfamily member 4</fullName>
    </alternativeName>
</protein>
<dbReference type="GO" id="GO:0006915">
    <property type="term" value="P:apoptotic process"/>
    <property type="evidence" value="ECO:0007669"/>
    <property type="project" value="UniProtKB-KW"/>
</dbReference>
<evidence type="ECO:0000256" key="6">
    <source>
        <dbReference type="ARBA" id="ARBA00022490"/>
    </source>
</evidence>
<evidence type="ECO:0000256" key="15">
    <source>
        <dbReference type="ARBA" id="ARBA00023273"/>
    </source>
</evidence>
<evidence type="ECO:0000256" key="16">
    <source>
        <dbReference type="ARBA" id="ARBA00035852"/>
    </source>
</evidence>
<evidence type="ECO:0000256" key="22">
    <source>
        <dbReference type="ARBA" id="ARBA00047588"/>
    </source>
</evidence>
<dbReference type="CDD" id="cd03440">
    <property type="entry name" value="hot_dog"/>
    <property type="match status" value="1"/>
</dbReference>
<feature type="domain" description="Thioesterase" evidence="27">
    <location>
        <begin position="74"/>
        <end position="136"/>
    </location>
</feature>
<dbReference type="InterPro" id="IPR052365">
    <property type="entry name" value="THEM4/THEM5_acyl-CoA_thioest"/>
</dbReference>
<evidence type="ECO:0000256" key="1">
    <source>
        <dbReference type="ARBA" id="ARBA00004496"/>
    </source>
</evidence>
<reference evidence="28" key="1">
    <citation type="submission" date="2014-05" db="EMBL/GenBank/DDBJ databases">
        <title>Key roles for freshwater Actinobacteria revealed by deep metagenomic sequencing.</title>
        <authorList>
            <person name="Ghai R."/>
            <person name="Mizuno C.M."/>
            <person name="Picazo A."/>
            <person name="Camacho A."/>
            <person name="Rodriguez-Valera F."/>
        </authorList>
    </citation>
    <scope>NUCLEOTIDE SEQUENCE</scope>
</reference>
<comment type="catalytic activity">
    <reaction evidence="23">
        <text>hexadecanoyl-CoA + H2O = hexadecanoate + CoA + H(+)</text>
        <dbReference type="Rhea" id="RHEA:16645"/>
        <dbReference type="ChEBI" id="CHEBI:7896"/>
        <dbReference type="ChEBI" id="CHEBI:15377"/>
        <dbReference type="ChEBI" id="CHEBI:15378"/>
        <dbReference type="ChEBI" id="CHEBI:57287"/>
        <dbReference type="ChEBI" id="CHEBI:57379"/>
        <dbReference type="EC" id="3.1.2.2"/>
    </reaction>
    <physiologicalReaction direction="left-to-right" evidence="23">
        <dbReference type="Rhea" id="RHEA:16646"/>
    </physiologicalReaction>
</comment>
<evidence type="ECO:0000256" key="9">
    <source>
        <dbReference type="ARBA" id="ARBA00022801"/>
    </source>
</evidence>
<organism evidence="28">
    <name type="scientific">freshwater metagenome</name>
    <dbReference type="NCBI Taxonomy" id="449393"/>
    <lineage>
        <taxon>unclassified sequences</taxon>
        <taxon>metagenomes</taxon>
        <taxon>ecological metagenomes</taxon>
    </lineage>
</organism>
<gene>
    <name evidence="28" type="ORF">GM50_19115</name>
</gene>
<dbReference type="GO" id="GO:0006631">
    <property type="term" value="P:fatty acid metabolic process"/>
    <property type="evidence" value="ECO:0007669"/>
    <property type="project" value="UniProtKB-KW"/>
</dbReference>
<dbReference type="Gene3D" id="3.10.129.10">
    <property type="entry name" value="Hotdog Thioesterase"/>
    <property type="match status" value="1"/>
</dbReference>
<evidence type="ECO:0000256" key="24">
    <source>
        <dbReference type="ARBA" id="ARBA00047969"/>
    </source>
</evidence>
<keyword evidence="10" id="KW-0276">Fatty acid metabolism</keyword>
<keyword evidence="9" id="KW-0378">Hydrolase</keyword>
<evidence type="ECO:0000256" key="3">
    <source>
        <dbReference type="ARBA" id="ARBA00004632"/>
    </source>
</evidence>
<comment type="caution">
    <text evidence="28">The sequence shown here is derived from an EMBL/GenBank/DDBJ whole genome shotgun (WGS) entry which is preliminary data.</text>
</comment>
<evidence type="ECO:0000256" key="20">
    <source>
        <dbReference type="ARBA" id="ARBA00040123"/>
    </source>
</evidence>
<keyword evidence="14" id="KW-0472">Membrane</keyword>
<evidence type="ECO:0000256" key="23">
    <source>
        <dbReference type="ARBA" id="ARBA00047734"/>
    </source>
</evidence>
<dbReference type="GO" id="GO:0005758">
    <property type="term" value="C:mitochondrial intermembrane space"/>
    <property type="evidence" value="ECO:0007669"/>
    <property type="project" value="UniProtKB-SubCell"/>
</dbReference>
<evidence type="ECO:0000256" key="7">
    <source>
        <dbReference type="ARBA" id="ARBA00022703"/>
    </source>
</evidence>
<accession>A0A094PY76</accession>
<dbReference type="GO" id="GO:0005743">
    <property type="term" value="C:mitochondrial inner membrane"/>
    <property type="evidence" value="ECO:0007669"/>
    <property type="project" value="UniProtKB-SubCell"/>
</dbReference>
<keyword evidence="12" id="KW-0443">Lipid metabolism</keyword>
<evidence type="ECO:0000256" key="2">
    <source>
        <dbReference type="ARBA" id="ARBA00004569"/>
    </source>
</evidence>
<evidence type="ECO:0000256" key="13">
    <source>
        <dbReference type="ARBA" id="ARBA00023128"/>
    </source>
</evidence>
<dbReference type="InterPro" id="IPR006683">
    <property type="entry name" value="Thioestr_dom"/>
</dbReference>
<evidence type="ECO:0000256" key="26">
    <source>
        <dbReference type="ARBA" id="ARBA00048180"/>
    </source>
</evidence>
<dbReference type="SUPFAM" id="SSF54637">
    <property type="entry name" value="Thioesterase/thiol ester dehydrase-isomerase"/>
    <property type="match status" value="1"/>
</dbReference>
<evidence type="ECO:0000313" key="28">
    <source>
        <dbReference type="EMBL" id="KGA14714.1"/>
    </source>
</evidence>
<evidence type="ECO:0000256" key="4">
    <source>
        <dbReference type="ARBA" id="ARBA00004637"/>
    </source>
</evidence>
<evidence type="ECO:0000256" key="14">
    <source>
        <dbReference type="ARBA" id="ARBA00023136"/>
    </source>
</evidence>
<name>A0A094PY76_9ZZZZ</name>
<sequence>MTRVASTTPPEGAALPERHPLAPAVGTQIPSHFGHCFGCGQLHPTGLHLVARAGTALDLTAEFTVTENHQGAPGLAHGGLLSLAFDEALGKLMWLIRSPAVTGRLETDFMKPVPIGTTLHISAQITGQVKRKVYTEAIGRLNGHDGDIAVRAAALFVIVPMSHFMSNAPAEYLEHIKKSPELLAFVDPDFEINP</sequence>
<dbReference type="PANTHER" id="PTHR12418:SF19">
    <property type="entry name" value="ACYL-COENZYME A THIOESTERASE THEM4"/>
    <property type="match status" value="1"/>
</dbReference>
<comment type="catalytic activity">
    <reaction evidence="16">
        <text>(5Z,8Z,11Z,14Z)-eicosatetraenoyl-CoA + H2O = (5Z,8Z,11Z,14Z)-eicosatetraenoate + CoA + H(+)</text>
        <dbReference type="Rhea" id="RHEA:40151"/>
        <dbReference type="ChEBI" id="CHEBI:15377"/>
        <dbReference type="ChEBI" id="CHEBI:15378"/>
        <dbReference type="ChEBI" id="CHEBI:32395"/>
        <dbReference type="ChEBI" id="CHEBI:57287"/>
        <dbReference type="ChEBI" id="CHEBI:57368"/>
    </reaction>
    <physiologicalReaction direction="left-to-right" evidence="16">
        <dbReference type="Rhea" id="RHEA:40152"/>
    </physiologicalReaction>
</comment>
<evidence type="ECO:0000256" key="12">
    <source>
        <dbReference type="ARBA" id="ARBA00023098"/>
    </source>
</evidence>
<proteinExistence type="inferred from homology"/>
<dbReference type="GO" id="GO:0032587">
    <property type="term" value="C:ruffle membrane"/>
    <property type="evidence" value="ECO:0007669"/>
    <property type="project" value="UniProtKB-SubCell"/>
</dbReference>
<comment type="similarity">
    <text evidence="18">Belongs to the THEM4/THEM5 thioesterase family.</text>
</comment>
<evidence type="ECO:0000256" key="19">
    <source>
        <dbReference type="ARBA" id="ARBA00038848"/>
    </source>
</evidence>
<comment type="catalytic activity">
    <reaction evidence="22">
        <text>octanoyl-CoA + H2O = octanoate + CoA + H(+)</text>
        <dbReference type="Rhea" id="RHEA:30143"/>
        <dbReference type="ChEBI" id="CHEBI:15377"/>
        <dbReference type="ChEBI" id="CHEBI:15378"/>
        <dbReference type="ChEBI" id="CHEBI:25646"/>
        <dbReference type="ChEBI" id="CHEBI:57287"/>
        <dbReference type="ChEBI" id="CHEBI:57386"/>
    </reaction>
    <physiologicalReaction direction="left-to-right" evidence="22">
        <dbReference type="Rhea" id="RHEA:30144"/>
    </physiologicalReaction>
</comment>
<keyword evidence="7" id="KW-0053">Apoptosis</keyword>
<evidence type="ECO:0000256" key="8">
    <source>
        <dbReference type="ARBA" id="ARBA00022792"/>
    </source>
</evidence>
<evidence type="ECO:0000259" key="27">
    <source>
        <dbReference type="Pfam" id="PF03061"/>
    </source>
</evidence>
<comment type="catalytic activity">
    <reaction evidence="17">
        <text>(9Z)-octadecenoyl-CoA + H2O = (9Z)-octadecenoate + CoA + H(+)</text>
        <dbReference type="Rhea" id="RHEA:40139"/>
        <dbReference type="ChEBI" id="CHEBI:15377"/>
        <dbReference type="ChEBI" id="CHEBI:15378"/>
        <dbReference type="ChEBI" id="CHEBI:30823"/>
        <dbReference type="ChEBI" id="CHEBI:57287"/>
        <dbReference type="ChEBI" id="CHEBI:57387"/>
    </reaction>
    <physiologicalReaction direction="left-to-right" evidence="17">
        <dbReference type="Rhea" id="RHEA:40140"/>
    </physiologicalReaction>
</comment>
<comment type="catalytic activity">
    <reaction evidence="26">
        <text>tetradecanoyl-CoA + H2O = tetradecanoate + CoA + H(+)</text>
        <dbReference type="Rhea" id="RHEA:40119"/>
        <dbReference type="ChEBI" id="CHEBI:15377"/>
        <dbReference type="ChEBI" id="CHEBI:15378"/>
        <dbReference type="ChEBI" id="CHEBI:30807"/>
        <dbReference type="ChEBI" id="CHEBI:57287"/>
        <dbReference type="ChEBI" id="CHEBI:57385"/>
    </reaction>
    <physiologicalReaction direction="left-to-right" evidence="26">
        <dbReference type="Rhea" id="RHEA:40120"/>
    </physiologicalReaction>
</comment>
<evidence type="ECO:0000256" key="11">
    <source>
        <dbReference type="ARBA" id="ARBA00022946"/>
    </source>
</evidence>
<dbReference type="GO" id="GO:0016787">
    <property type="term" value="F:hydrolase activity"/>
    <property type="evidence" value="ECO:0007669"/>
    <property type="project" value="UniProtKB-KW"/>
</dbReference>
<keyword evidence="13" id="KW-0496">Mitochondrion</keyword>
<keyword evidence="5" id="KW-1003">Cell membrane</keyword>
<comment type="catalytic activity">
    <reaction evidence="25">
        <text>dodecanoyl-CoA + H2O = dodecanoate + CoA + H(+)</text>
        <dbReference type="Rhea" id="RHEA:30135"/>
        <dbReference type="ChEBI" id="CHEBI:15377"/>
        <dbReference type="ChEBI" id="CHEBI:15378"/>
        <dbReference type="ChEBI" id="CHEBI:18262"/>
        <dbReference type="ChEBI" id="CHEBI:57287"/>
        <dbReference type="ChEBI" id="CHEBI:57375"/>
    </reaction>
    <physiologicalReaction direction="left-to-right" evidence="25">
        <dbReference type="Rhea" id="RHEA:30136"/>
    </physiologicalReaction>
</comment>
<dbReference type="InterPro" id="IPR029069">
    <property type="entry name" value="HotDog_dom_sf"/>
</dbReference>
<evidence type="ECO:0000256" key="10">
    <source>
        <dbReference type="ARBA" id="ARBA00022832"/>
    </source>
</evidence>
<keyword evidence="15" id="KW-0966">Cell projection</keyword>
<evidence type="ECO:0000256" key="18">
    <source>
        <dbReference type="ARBA" id="ARBA00038456"/>
    </source>
</evidence>
<evidence type="ECO:0000256" key="5">
    <source>
        <dbReference type="ARBA" id="ARBA00022475"/>
    </source>
</evidence>
<dbReference type="EC" id="3.1.2.2" evidence="19"/>
<dbReference type="Pfam" id="PF03061">
    <property type="entry name" value="4HBT"/>
    <property type="match status" value="1"/>
</dbReference>
<comment type="subcellular location">
    <subcellularLocation>
        <location evidence="3">Cell projection</location>
        <location evidence="3">Ruffle membrane</location>
    </subcellularLocation>
    <subcellularLocation>
        <location evidence="1">Cytoplasm</location>
    </subcellularLocation>
    <subcellularLocation>
        <location evidence="4">Mitochondrion inner membrane</location>
        <topology evidence="4">Peripheral membrane protein</topology>
    </subcellularLocation>
    <subcellularLocation>
        <location evidence="2">Mitochondrion intermembrane space</location>
    </subcellularLocation>
</comment>
<comment type="catalytic activity">
    <reaction evidence="24">
        <text>decanoyl-CoA + H2O = decanoate + CoA + H(+)</text>
        <dbReference type="Rhea" id="RHEA:40059"/>
        <dbReference type="ChEBI" id="CHEBI:15377"/>
        <dbReference type="ChEBI" id="CHEBI:15378"/>
        <dbReference type="ChEBI" id="CHEBI:27689"/>
        <dbReference type="ChEBI" id="CHEBI:57287"/>
        <dbReference type="ChEBI" id="CHEBI:61430"/>
    </reaction>
    <physiologicalReaction direction="left-to-right" evidence="24">
        <dbReference type="Rhea" id="RHEA:40060"/>
    </physiologicalReaction>
</comment>
<dbReference type="EMBL" id="JNSK01000120">
    <property type="protein sequence ID" value="KGA14714.1"/>
    <property type="molecule type" value="Genomic_DNA"/>
</dbReference>
<evidence type="ECO:0000256" key="25">
    <source>
        <dbReference type="ARBA" id="ARBA00048074"/>
    </source>
</evidence>
<dbReference type="AlphaFoldDB" id="A0A094PY76"/>
<evidence type="ECO:0000256" key="17">
    <source>
        <dbReference type="ARBA" id="ARBA00037002"/>
    </source>
</evidence>
<keyword evidence="8" id="KW-0999">Mitochondrion inner membrane</keyword>
<dbReference type="PANTHER" id="PTHR12418">
    <property type="entry name" value="ACYL-COENZYME A THIOESTERASE THEM4"/>
    <property type="match status" value="1"/>
</dbReference>
<evidence type="ECO:0000256" key="21">
    <source>
        <dbReference type="ARBA" id="ARBA00043210"/>
    </source>
</evidence>
<keyword evidence="11" id="KW-0809">Transit peptide</keyword>
<keyword evidence="6" id="KW-0963">Cytoplasm</keyword>